<dbReference type="NCBIfam" id="NF033710">
    <property type="entry name" value="T9SS_OM_PorV"/>
    <property type="match status" value="1"/>
</dbReference>
<evidence type="ECO:0000259" key="8">
    <source>
        <dbReference type="Pfam" id="PF19572"/>
    </source>
</evidence>
<reference evidence="9" key="1">
    <citation type="submission" date="2021-02" db="EMBL/GenBank/DDBJ databases">
        <title>Natronogracilivirga saccharolytica gen. nov. sp. nov. a new anaerobic, haloalkiliphilic carbohydrate-fermenting bacterium from soda lake and proposing of Cyclonatronumiaceae fam. nov. in the phylum Balneolaeota.</title>
        <authorList>
            <person name="Zhilina T.N."/>
            <person name="Sorokin D.Y."/>
            <person name="Zavarzina D.G."/>
            <person name="Toshchakov S.V."/>
            <person name="Kublanov I.V."/>
        </authorList>
    </citation>
    <scope>NUCLEOTIDE SEQUENCE</scope>
    <source>
        <strain evidence="9">Z-1702</strain>
    </source>
</reference>
<sequence length="371" mass="41064">MHSKKNYIYSIALAALLLLAPGISYSQVAITAVPFLQIEPDSRSAGMGNAGVALADNASAVFWNPAGLAFQEGHEFSLTHSSWLPEFDVDMFYNYVSGRYYVEGIGSIGGHITYLNLGEQVRTDETGQELGTFSSYDLAFGLSYAFKLNDNFSLGTGLRYVYSNLVPEGTDVSGQTAQNGTSIGLDLAALYRSNEFSVGNRAAQVRAGMNLSNLGPSIQYTDEEQKDPMPTLLRVGWAYKMDIDSDGFNTITITNDFSKIMARNDEDGIAMNPIEALFNSWDTWHNSLDNVDVPLSEQIMIGVGAEYWYDNLFALRAGYFYESPNNGDREFLTFGAGLRYNMFGVDFSYIYTLEEQHPLANTLRFTALLSF</sequence>
<evidence type="ECO:0000256" key="1">
    <source>
        <dbReference type="ARBA" id="ARBA00004571"/>
    </source>
</evidence>
<dbReference type="GO" id="GO:0015483">
    <property type="term" value="F:long-chain fatty acid transporting porin activity"/>
    <property type="evidence" value="ECO:0007669"/>
    <property type="project" value="TreeGrafter"/>
</dbReference>
<dbReference type="NCBIfam" id="NF033709">
    <property type="entry name" value="PorV_fam"/>
    <property type="match status" value="1"/>
</dbReference>
<keyword evidence="5" id="KW-0732">Signal</keyword>
<proteinExistence type="inferred from homology"/>
<keyword evidence="6" id="KW-0472">Membrane</keyword>
<evidence type="ECO:0000313" key="9">
    <source>
        <dbReference type="EMBL" id="MBP3193615.1"/>
    </source>
</evidence>
<keyword evidence="3" id="KW-1134">Transmembrane beta strand</keyword>
<evidence type="ECO:0000256" key="3">
    <source>
        <dbReference type="ARBA" id="ARBA00022452"/>
    </source>
</evidence>
<protein>
    <submittedName>
        <fullName evidence="9">Type IX secretion system outer membrane channel protein PorV</fullName>
    </submittedName>
</protein>
<dbReference type="RefSeq" id="WP_210513070.1">
    <property type="nucleotide sequence ID" value="NZ_JAFIDN010000012.1"/>
</dbReference>
<dbReference type="InterPro" id="IPR005017">
    <property type="entry name" value="OMPP1/FadL/TodX"/>
</dbReference>
<dbReference type="GO" id="GO:0009279">
    <property type="term" value="C:cell outer membrane"/>
    <property type="evidence" value="ECO:0007669"/>
    <property type="project" value="UniProtKB-SubCell"/>
</dbReference>
<dbReference type="InterPro" id="IPR047799">
    <property type="entry name" value="T9SS_OM_PorV"/>
</dbReference>
<comment type="caution">
    <text evidence="9">The sequence shown here is derived from an EMBL/GenBank/DDBJ whole genome shotgun (WGS) entry which is preliminary data.</text>
</comment>
<name>A0A8J7RKZ1_9BACT</name>
<evidence type="ECO:0000313" key="10">
    <source>
        <dbReference type="Proteomes" id="UP000673975"/>
    </source>
</evidence>
<keyword evidence="7" id="KW-0998">Cell outer membrane</keyword>
<keyword evidence="10" id="KW-1185">Reference proteome</keyword>
<dbReference type="SUPFAM" id="SSF56935">
    <property type="entry name" value="Porins"/>
    <property type="match status" value="1"/>
</dbReference>
<keyword evidence="4" id="KW-0812">Transmembrane</keyword>
<dbReference type="InterPro" id="IPR045741">
    <property type="entry name" value="PorV"/>
</dbReference>
<dbReference type="PANTHER" id="PTHR35093">
    <property type="entry name" value="OUTER MEMBRANE PROTEIN NMB0088-RELATED"/>
    <property type="match status" value="1"/>
</dbReference>
<evidence type="ECO:0000256" key="2">
    <source>
        <dbReference type="ARBA" id="ARBA00008163"/>
    </source>
</evidence>
<evidence type="ECO:0000256" key="7">
    <source>
        <dbReference type="ARBA" id="ARBA00023237"/>
    </source>
</evidence>
<gene>
    <name evidence="9" type="primary">porV</name>
    <name evidence="9" type="ORF">NATSA_13140</name>
</gene>
<dbReference type="Gene3D" id="2.40.160.60">
    <property type="entry name" value="Outer membrane protein transport protein (OMPP1/FadL/TodX)"/>
    <property type="match status" value="1"/>
</dbReference>
<evidence type="ECO:0000256" key="6">
    <source>
        <dbReference type="ARBA" id="ARBA00023136"/>
    </source>
</evidence>
<dbReference type="Proteomes" id="UP000673975">
    <property type="component" value="Unassembled WGS sequence"/>
</dbReference>
<comment type="similarity">
    <text evidence="2">Belongs to the OmpP1/FadL family.</text>
</comment>
<organism evidence="9 10">
    <name type="scientific">Natronogracilivirga saccharolytica</name>
    <dbReference type="NCBI Taxonomy" id="2812953"/>
    <lineage>
        <taxon>Bacteria</taxon>
        <taxon>Pseudomonadati</taxon>
        <taxon>Balneolota</taxon>
        <taxon>Balneolia</taxon>
        <taxon>Balneolales</taxon>
        <taxon>Cyclonatronaceae</taxon>
        <taxon>Natronogracilivirga</taxon>
    </lineage>
</organism>
<dbReference type="PANTHER" id="PTHR35093:SF8">
    <property type="entry name" value="OUTER MEMBRANE PROTEIN NMB0088-RELATED"/>
    <property type="match status" value="1"/>
</dbReference>
<comment type="subcellular location">
    <subcellularLocation>
        <location evidence="1">Cell outer membrane</location>
        <topology evidence="1">Multi-pass membrane protein</topology>
    </subcellularLocation>
</comment>
<feature type="domain" description="Type IX secretion system protein PorV" evidence="8">
    <location>
        <begin position="27"/>
        <end position="262"/>
    </location>
</feature>
<evidence type="ECO:0000256" key="5">
    <source>
        <dbReference type="ARBA" id="ARBA00022729"/>
    </source>
</evidence>
<dbReference type="AlphaFoldDB" id="A0A8J7RKZ1"/>
<accession>A0A8J7RKZ1</accession>
<dbReference type="EMBL" id="JAFIDN010000012">
    <property type="protein sequence ID" value="MBP3193615.1"/>
    <property type="molecule type" value="Genomic_DNA"/>
</dbReference>
<evidence type="ECO:0000256" key="4">
    <source>
        <dbReference type="ARBA" id="ARBA00022692"/>
    </source>
</evidence>
<dbReference type="Pfam" id="PF19572">
    <property type="entry name" value="PorV"/>
    <property type="match status" value="1"/>
</dbReference>